<feature type="chain" id="PRO_5017382929" evidence="1">
    <location>
        <begin position="23"/>
        <end position="235"/>
    </location>
</feature>
<proteinExistence type="predicted"/>
<evidence type="ECO:0000313" key="2">
    <source>
        <dbReference type="EMBL" id="RHZ85972.1"/>
    </source>
</evidence>
<sequence length="235" mass="25664">MLPRLFLISIILLVGITIVVKGTQVAETIEVIKAVKFPRMGSGNLTLDRRFIVGIPGLPQCPNPNLPQLVSSRCFSIKTLYSICMDPRYPRASSIFSQQCLENTVCMDFITDPGPSTPPEQAAFGLCVDEEFAKRFDNGDKEGVYCKTYVLDGVTGNRATLSIDVYDGSQNPAKVRSVSISSGSSSGSKENTSNYSRIINCKNKQKVKVCMNVLSAGITLYARFTFLDGTYGNSK</sequence>
<keyword evidence="1" id="KW-0732">Signal</keyword>
<feature type="signal peptide" evidence="1">
    <location>
        <begin position="1"/>
        <end position="22"/>
    </location>
</feature>
<evidence type="ECO:0000313" key="3">
    <source>
        <dbReference type="Proteomes" id="UP000266861"/>
    </source>
</evidence>
<reference evidence="2 3" key="1">
    <citation type="submission" date="2018-08" db="EMBL/GenBank/DDBJ databases">
        <title>Genome and evolution of the arbuscular mycorrhizal fungus Diversispora epigaea (formerly Glomus versiforme) and its bacterial endosymbionts.</title>
        <authorList>
            <person name="Sun X."/>
            <person name="Fei Z."/>
            <person name="Harrison M."/>
        </authorList>
    </citation>
    <scope>NUCLEOTIDE SEQUENCE [LARGE SCALE GENOMIC DNA]</scope>
    <source>
        <strain evidence="2 3">IT104</strain>
    </source>
</reference>
<protein>
    <submittedName>
        <fullName evidence="2">Uncharacterized protein</fullName>
    </submittedName>
</protein>
<keyword evidence="3" id="KW-1185">Reference proteome</keyword>
<dbReference type="AlphaFoldDB" id="A0A397JFP1"/>
<name>A0A397JFP1_9GLOM</name>
<dbReference type="Proteomes" id="UP000266861">
    <property type="component" value="Unassembled WGS sequence"/>
</dbReference>
<comment type="caution">
    <text evidence="2">The sequence shown here is derived from an EMBL/GenBank/DDBJ whole genome shotgun (WGS) entry which is preliminary data.</text>
</comment>
<gene>
    <name evidence="2" type="ORF">Glove_57g90</name>
</gene>
<evidence type="ECO:0000256" key="1">
    <source>
        <dbReference type="SAM" id="SignalP"/>
    </source>
</evidence>
<dbReference type="EMBL" id="PQFF01000054">
    <property type="protein sequence ID" value="RHZ85972.1"/>
    <property type="molecule type" value="Genomic_DNA"/>
</dbReference>
<accession>A0A397JFP1</accession>
<organism evidence="2 3">
    <name type="scientific">Diversispora epigaea</name>
    <dbReference type="NCBI Taxonomy" id="1348612"/>
    <lineage>
        <taxon>Eukaryota</taxon>
        <taxon>Fungi</taxon>
        <taxon>Fungi incertae sedis</taxon>
        <taxon>Mucoromycota</taxon>
        <taxon>Glomeromycotina</taxon>
        <taxon>Glomeromycetes</taxon>
        <taxon>Diversisporales</taxon>
        <taxon>Diversisporaceae</taxon>
        <taxon>Diversispora</taxon>
    </lineage>
</organism>